<dbReference type="Proteomes" id="UP000549616">
    <property type="component" value="Unassembled WGS sequence"/>
</dbReference>
<keyword evidence="1 5" id="KW-0808">Transferase</keyword>
<feature type="binding site" evidence="5">
    <location>
        <position position="161"/>
    </location>
    <ligand>
        <name>phosphoenolpyruvate</name>
        <dbReference type="ChEBI" id="CHEBI:58702"/>
    </ligand>
</feature>
<dbReference type="PANTHER" id="PTHR40392:SF1">
    <property type="entry name" value="2-PHOSPHO-L-LACTATE GUANYLYLTRANSFERASE"/>
    <property type="match status" value="1"/>
</dbReference>
<dbReference type="PANTHER" id="PTHR40392">
    <property type="entry name" value="2-PHOSPHO-L-LACTATE GUANYLYLTRANSFERASE"/>
    <property type="match status" value="1"/>
</dbReference>
<evidence type="ECO:0000256" key="5">
    <source>
        <dbReference type="HAMAP-Rule" id="MF_02114"/>
    </source>
</evidence>
<comment type="function">
    <text evidence="5">Guanylyltransferase that catalyzes the activation of phosphoenolpyruvate (PEP) as enolpyruvoyl-2-diphospho-5'-guanosine, via the condensation of PEP with GTP. It is involved in the biosynthesis of coenzyme F420, a hydride carrier cofactor.</text>
</comment>
<keyword evidence="2 5" id="KW-0548">Nucleotidyltransferase</keyword>
<keyword evidence="3 5" id="KW-0547">Nucleotide-binding</keyword>
<dbReference type="EC" id="2.7.7.105" evidence="5"/>
<name>A0A853AWC2_9PSEU</name>
<comment type="pathway">
    <text evidence="5">Cofactor biosynthesis; coenzyme F420 biosynthesis.</text>
</comment>
<evidence type="ECO:0000313" key="7">
    <source>
        <dbReference type="Proteomes" id="UP000549616"/>
    </source>
</evidence>
<evidence type="ECO:0000256" key="2">
    <source>
        <dbReference type="ARBA" id="ARBA00022695"/>
    </source>
</evidence>
<dbReference type="SUPFAM" id="SSF53448">
    <property type="entry name" value="Nucleotide-diphospho-sugar transferases"/>
    <property type="match status" value="1"/>
</dbReference>
<reference evidence="6 7" key="1">
    <citation type="submission" date="2020-07" db="EMBL/GenBank/DDBJ databases">
        <title>Sequencing the genomes of 1000 actinobacteria strains.</title>
        <authorList>
            <person name="Klenk H.-P."/>
        </authorList>
    </citation>
    <scope>NUCLEOTIDE SEQUENCE [LARGE SCALE GENOMIC DNA]</scope>
    <source>
        <strain evidence="6 7">DSM 104006</strain>
    </source>
</reference>
<proteinExistence type="inferred from homology"/>
<organism evidence="6 7">
    <name type="scientific">Amycolatopsis endophytica</name>
    <dbReference type="NCBI Taxonomy" id="860233"/>
    <lineage>
        <taxon>Bacteria</taxon>
        <taxon>Bacillati</taxon>
        <taxon>Actinomycetota</taxon>
        <taxon>Actinomycetes</taxon>
        <taxon>Pseudonocardiales</taxon>
        <taxon>Pseudonocardiaceae</taxon>
        <taxon>Amycolatopsis</taxon>
    </lineage>
</organism>
<comment type="catalytic activity">
    <reaction evidence="5">
        <text>phosphoenolpyruvate + GTP + H(+) = enolpyruvoyl-2-diphospho-5'-guanosine + diphosphate</text>
        <dbReference type="Rhea" id="RHEA:30519"/>
        <dbReference type="ChEBI" id="CHEBI:15378"/>
        <dbReference type="ChEBI" id="CHEBI:33019"/>
        <dbReference type="ChEBI" id="CHEBI:37565"/>
        <dbReference type="ChEBI" id="CHEBI:58702"/>
        <dbReference type="ChEBI" id="CHEBI:143701"/>
        <dbReference type="EC" id="2.7.7.105"/>
    </reaction>
</comment>
<dbReference type="EMBL" id="JACCFK010000001">
    <property type="protein sequence ID" value="NYI86990.1"/>
    <property type="molecule type" value="Genomic_DNA"/>
</dbReference>
<gene>
    <name evidence="5" type="primary">fbiD</name>
    <name evidence="6" type="ORF">HNR02_000313</name>
</gene>
<comment type="similarity">
    <text evidence="5">Belongs to the CofC family.</text>
</comment>
<feature type="binding site" evidence="5">
    <location>
        <position position="158"/>
    </location>
    <ligand>
        <name>phosphoenolpyruvate</name>
        <dbReference type="ChEBI" id="CHEBI:58702"/>
    </ligand>
</feature>
<dbReference type="GO" id="GO:0043814">
    <property type="term" value="F:phospholactate guanylyltransferase activity"/>
    <property type="evidence" value="ECO:0007669"/>
    <property type="project" value="InterPro"/>
</dbReference>
<dbReference type="Gene3D" id="3.90.550.10">
    <property type="entry name" value="Spore Coat Polysaccharide Biosynthesis Protein SpsA, Chain A"/>
    <property type="match status" value="1"/>
</dbReference>
<accession>A0A853AWC2</accession>
<dbReference type="UniPathway" id="UPA00071"/>
<evidence type="ECO:0000256" key="3">
    <source>
        <dbReference type="ARBA" id="ARBA00022741"/>
    </source>
</evidence>
<dbReference type="GO" id="GO:0005525">
    <property type="term" value="F:GTP binding"/>
    <property type="evidence" value="ECO:0007669"/>
    <property type="project" value="UniProtKB-KW"/>
</dbReference>
<evidence type="ECO:0000256" key="4">
    <source>
        <dbReference type="ARBA" id="ARBA00023134"/>
    </source>
</evidence>
<comment type="caution">
    <text evidence="6">The sequence shown here is derived from an EMBL/GenBank/DDBJ whole genome shotgun (WGS) entry which is preliminary data.</text>
</comment>
<sequence length="212" mass="21668">MSSPVEISGLIMPMKQPRAGKSRLRGAVDEREHPALVLALARDTLAAATAAGVRRVVVVAADPAAVSGLRRPGVEIVAERGPAGLNSALRHGEELLREHDPGAVVGAIQADLPALRPEELAAALAEAAGRRLFAADAEGTGTTLLLSAAGEPLAPRFGPGSALAHAASGAVPLRLAAPSLRRDVDTPADLEEARELGVGEHTRALLCAQEVA</sequence>
<dbReference type="HAMAP" id="MF_02114">
    <property type="entry name" value="CofC"/>
    <property type="match status" value="1"/>
</dbReference>
<dbReference type="InterPro" id="IPR029044">
    <property type="entry name" value="Nucleotide-diphossugar_trans"/>
</dbReference>
<feature type="binding site" evidence="5">
    <location>
        <position position="142"/>
    </location>
    <ligand>
        <name>phosphoenolpyruvate</name>
        <dbReference type="ChEBI" id="CHEBI:58702"/>
    </ligand>
</feature>
<keyword evidence="7" id="KW-1185">Reference proteome</keyword>
<dbReference type="InterPro" id="IPR002835">
    <property type="entry name" value="CofC"/>
</dbReference>
<dbReference type="AlphaFoldDB" id="A0A853AWC2"/>
<dbReference type="GO" id="GO:0052645">
    <property type="term" value="P:F420-0 metabolic process"/>
    <property type="evidence" value="ECO:0007669"/>
    <property type="project" value="UniProtKB-UniRule"/>
</dbReference>
<protein>
    <recommendedName>
        <fullName evidence="5">Phosphoenolpyruvate guanylyltransferase</fullName>
        <shortName evidence="5">PEP guanylyltransferase</shortName>
        <ecNumber evidence="5">2.7.7.105</ecNumber>
    </recommendedName>
</protein>
<evidence type="ECO:0000256" key="1">
    <source>
        <dbReference type="ARBA" id="ARBA00022679"/>
    </source>
</evidence>
<keyword evidence="4 5" id="KW-0342">GTP-binding</keyword>
<dbReference type="Pfam" id="PF01983">
    <property type="entry name" value="CofC"/>
    <property type="match status" value="1"/>
</dbReference>
<evidence type="ECO:0000313" key="6">
    <source>
        <dbReference type="EMBL" id="NYI86990.1"/>
    </source>
</evidence>
<dbReference type="NCBIfam" id="TIGR03552">
    <property type="entry name" value="F420_cofC"/>
    <property type="match status" value="1"/>
</dbReference>